<dbReference type="AlphaFoldDB" id="A0AAD7QV29"/>
<proteinExistence type="predicted"/>
<dbReference type="EMBL" id="JARPMG010000003">
    <property type="protein sequence ID" value="KAJ8101969.1"/>
    <property type="molecule type" value="Genomic_DNA"/>
</dbReference>
<dbReference type="Proteomes" id="UP001217417">
    <property type="component" value="Unassembled WGS sequence"/>
</dbReference>
<reference evidence="1" key="1">
    <citation type="submission" date="2023-03" db="EMBL/GenBank/DDBJ databases">
        <title>Near-Complete genome sequence of Lipomyces tetrasporous NRRL Y-64009, an oleaginous yeast capable of growing on lignocellulosic hydrolysates.</title>
        <authorList>
            <consortium name="Lawrence Berkeley National Laboratory"/>
            <person name="Jagtap S.S."/>
            <person name="Liu J.-J."/>
            <person name="Walukiewicz H.E."/>
            <person name="Pangilinan J."/>
            <person name="Lipzen A."/>
            <person name="Ahrendt S."/>
            <person name="Koriabine M."/>
            <person name="Cobaugh K."/>
            <person name="Salamov A."/>
            <person name="Yoshinaga Y."/>
            <person name="Ng V."/>
            <person name="Daum C."/>
            <person name="Grigoriev I.V."/>
            <person name="Slininger P.J."/>
            <person name="Dien B.S."/>
            <person name="Jin Y.-S."/>
            <person name="Rao C.V."/>
        </authorList>
    </citation>
    <scope>NUCLEOTIDE SEQUENCE</scope>
    <source>
        <strain evidence="1">NRRL Y-64009</strain>
    </source>
</reference>
<evidence type="ECO:0000313" key="1">
    <source>
        <dbReference type="EMBL" id="KAJ8101969.1"/>
    </source>
</evidence>
<dbReference type="RefSeq" id="XP_056045419.1">
    <property type="nucleotide sequence ID" value="XM_056189164.1"/>
</dbReference>
<protein>
    <submittedName>
        <fullName evidence="1">Uncharacterized protein</fullName>
    </submittedName>
</protein>
<organism evidence="1 2">
    <name type="scientific">Lipomyces tetrasporus</name>
    <dbReference type="NCBI Taxonomy" id="54092"/>
    <lineage>
        <taxon>Eukaryota</taxon>
        <taxon>Fungi</taxon>
        <taxon>Dikarya</taxon>
        <taxon>Ascomycota</taxon>
        <taxon>Saccharomycotina</taxon>
        <taxon>Lipomycetes</taxon>
        <taxon>Lipomycetales</taxon>
        <taxon>Lipomycetaceae</taxon>
        <taxon>Lipomyces</taxon>
    </lineage>
</organism>
<evidence type="ECO:0000313" key="2">
    <source>
        <dbReference type="Proteomes" id="UP001217417"/>
    </source>
</evidence>
<gene>
    <name evidence="1" type="ORF">POJ06DRAFT_266579</name>
</gene>
<sequence length="111" mass="12423">MVRPARGLSSRRFNAFRTHSLKQSLSVPFNGDDVLGFFDSPIGKLRPDCSSKSAVNDDIVIHAFRIIANCEIFAYPRALAMSSRNMTAAAYRRSWTMLSETTDSREAYGID</sequence>
<dbReference type="GeneID" id="80884330"/>
<accession>A0AAD7QV29</accession>
<comment type="caution">
    <text evidence="1">The sequence shown here is derived from an EMBL/GenBank/DDBJ whole genome shotgun (WGS) entry which is preliminary data.</text>
</comment>
<name>A0AAD7QV29_9ASCO</name>
<keyword evidence="2" id="KW-1185">Reference proteome</keyword>